<dbReference type="Gene3D" id="1.25.10.10">
    <property type="entry name" value="Leucine-rich Repeat Variant"/>
    <property type="match status" value="1"/>
</dbReference>
<dbReference type="AlphaFoldDB" id="A0A060T4L6"/>
<evidence type="ECO:0000313" key="5">
    <source>
        <dbReference type="EMBL" id="CDP35714.1"/>
    </source>
</evidence>
<feature type="repeat" description="Pumilio" evidence="2">
    <location>
        <begin position="465"/>
        <end position="501"/>
    </location>
</feature>
<feature type="compositionally biased region" description="Polar residues" evidence="3">
    <location>
        <begin position="199"/>
        <end position="211"/>
    </location>
</feature>
<evidence type="ECO:0000256" key="2">
    <source>
        <dbReference type="PROSITE-ProRule" id="PRU00317"/>
    </source>
</evidence>
<feature type="repeat" description="Pumilio" evidence="2">
    <location>
        <begin position="537"/>
        <end position="573"/>
    </location>
</feature>
<dbReference type="Pfam" id="PF00806">
    <property type="entry name" value="PUF"/>
    <property type="match status" value="8"/>
</dbReference>
<dbReference type="FunFam" id="1.25.10.10:FF:000237">
    <property type="entry name" value="Pumilio homolog 9"/>
    <property type="match status" value="1"/>
</dbReference>
<sequence length="734" mass="79563">MTENEPSPQVSGPDSVRAHDLYMSIPKGPPPPPPRSMYGQYDPRVSPSAYSGAPATQPPAGSSANYTSLSFQVNGFGSPAVITPPAEVPDPSLDMSRLHLTDGTDGHPASYSSSSCGSGQGTLLQVETTTDQFPILVRRQSSSNSLGHHASRSSLSAVSDLLEPPAPSRLSHSRRAQSASGISLFQPPPPPPPPPPHQMMSQPLTPQSSQGIAPHHQQQQQQQQQQRFSFPDSSSTNILRAQSYFPPVTSSSASSASSSASSSTPRTPGGGVREIGPDHGLWQAPMYNGRSSGQFTSPSGTYFSAPPPTSLGPTTSTPSTTSNTAPAPSIPPASAAPPVGSSVTSVASVTSVPASTSVPSAPTTAVQSTSPSHPRRRRTSENDARFNNADLESMASEIYSLCKDQHGCRFLQKKLQEQNPRYVDLVFTHTCPHVVELMTDPFGNYLCQRLLQYCTDEQRTMLVRTAAPEMVKIALNQHGTRALQKMIESISNQTQVDLIVGALQSSVVRLIKDLNGNHVIQKCLHKLSPQGAQFIYDVVCRNCVEVGTHRHGCCVLQRCIDHASDEQRRQLVQVITQNAFILVQDPFGNYVTQYVLDLGVEAFSEPLIQTFLGHLYHLSTQKFSSNMVEKCLNVATPATAALLIDELVESPRLEQMLRDSYANYVIQTALDRADVDTRHRLVEKIRPIIPSIRSTPYGRRIQSKIGSPAHTSSPPAMVNVDRRPSQSFVRYEWA</sequence>
<accession>A0A060T4L6</accession>
<feature type="compositionally biased region" description="Polar residues" evidence="3">
    <location>
        <begin position="1"/>
        <end position="12"/>
    </location>
</feature>
<feature type="compositionally biased region" description="Low complexity" evidence="3">
    <location>
        <begin position="217"/>
        <end position="226"/>
    </location>
</feature>
<feature type="compositionally biased region" description="Basic and acidic residues" evidence="3">
    <location>
        <begin position="96"/>
        <end position="105"/>
    </location>
</feature>
<dbReference type="CDD" id="cd07920">
    <property type="entry name" value="Pumilio"/>
    <property type="match status" value="1"/>
</dbReference>
<feature type="repeat" description="Pumilio" evidence="2">
    <location>
        <begin position="610"/>
        <end position="645"/>
    </location>
</feature>
<gene>
    <name evidence="5" type="ORF">GNLVRS02_ARAD1C41778g</name>
</gene>
<proteinExistence type="predicted"/>
<reference evidence="5" key="1">
    <citation type="submission" date="2014-02" db="EMBL/GenBank/DDBJ databases">
        <authorList>
            <person name="Genoscope - CEA"/>
        </authorList>
    </citation>
    <scope>NUCLEOTIDE SEQUENCE</scope>
    <source>
        <strain evidence="5">LS3</strain>
    </source>
</reference>
<feature type="compositionally biased region" description="Polar residues" evidence="3">
    <location>
        <begin position="139"/>
        <end position="157"/>
    </location>
</feature>
<dbReference type="SUPFAM" id="SSF48371">
    <property type="entry name" value="ARM repeat"/>
    <property type="match status" value="1"/>
</dbReference>
<feature type="domain" description="PUM-HD" evidence="4">
    <location>
        <begin position="372"/>
        <end position="709"/>
    </location>
</feature>
<feature type="repeat" description="Pumilio" evidence="2">
    <location>
        <begin position="574"/>
        <end position="609"/>
    </location>
</feature>
<feature type="region of interest" description="Disordered" evidence="3">
    <location>
        <begin position="246"/>
        <end position="341"/>
    </location>
</feature>
<organism evidence="5">
    <name type="scientific">Blastobotrys adeninivorans</name>
    <name type="common">Yeast</name>
    <name type="synonym">Arxula adeninivorans</name>
    <dbReference type="NCBI Taxonomy" id="409370"/>
    <lineage>
        <taxon>Eukaryota</taxon>
        <taxon>Fungi</taxon>
        <taxon>Dikarya</taxon>
        <taxon>Ascomycota</taxon>
        <taxon>Saccharomycotina</taxon>
        <taxon>Dipodascomycetes</taxon>
        <taxon>Dipodascales</taxon>
        <taxon>Trichomonascaceae</taxon>
        <taxon>Blastobotrys</taxon>
    </lineage>
</organism>
<feature type="compositionally biased region" description="Low complexity" evidence="3">
    <location>
        <begin position="311"/>
        <end position="327"/>
    </location>
</feature>
<dbReference type="EMBL" id="HG937693">
    <property type="protein sequence ID" value="CDP35714.1"/>
    <property type="molecule type" value="Genomic_DNA"/>
</dbReference>
<evidence type="ECO:0000259" key="4">
    <source>
        <dbReference type="PROSITE" id="PS50303"/>
    </source>
</evidence>
<evidence type="ECO:0000256" key="1">
    <source>
        <dbReference type="ARBA" id="ARBA00022737"/>
    </source>
</evidence>
<dbReference type="PROSITE" id="PS50302">
    <property type="entry name" value="PUM"/>
    <property type="match status" value="6"/>
</dbReference>
<feature type="repeat" description="Pumilio" evidence="2">
    <location>
        <begin position="424"/>
        <end position="464"/>
    </location>
</feature>
<dbReference type="InterPro" id="IPR033133">
    <property type="entry name" value="PUM-HD"/>
</dbReference>
<reference evidence="5" key="2">
    <citation type="submission" date="2014-06" db="EMBL/GenBank/DDBJ databases">
        <title>The complete genome of Blastobotrys (Arxula) adeninivorans LS3 - a yeast of biotechnological interest.</title>
        <authorList>
            <person name="Kunze G."/>
            <person name="Gaillardin C."/>
            <person name="Czernicka M."/>
            <person name="Durrens P."/>
            <person name="Martin T."/>
            <person name="Boer E."/>
            <person name="Gabaldon T."/>
            <person name="Cruz J."/>
            <person name="Talla E."/>
            <person name="Marck C."/>
            <person name="Goffeau A."/>
            <person name="Barbe V."/>
            <person name="Baret P."/>
            <person name="Baronian K."/>
            <person name="Beier S."/>
            <person name="Bleykasten C."/>
            <person name="Bode R."/>
            <person name="Casaregola S."/>
            <person name="Despons L."/>
            <person name="Fairhead C."/>
            <person name="Giersberg M."/>
            <person name="Gierski P."/>
            <person name="Hahnel U."/>
            <person name="Hartmann A."/>
            <person name="Jankowska D."/>
            <person name="Jubin C."/>
            <person name="Jung P."/>
            <person name="Lafontaine I."/>
            <person name="Leh-Louis V."/>
            <person name="Lemaire M."/>
            <person name="Marcet-Houben M."/>
            <person name="Mascher M."/>
            <person name="Morel G."/>
            <person name="Richard G.-F."/>
            <person name="Riechen J."/>
            <person name="Sacerdot C."/>
            <person name="Sarkar A."/>
            <person name="Savel G."/>
            <person name="Schacherer J."/>
            <person name="Sherman D."/>
            <person name="Straub M.-L."/>
            <person name="Stein N."/>
            <person name="Thierry A."/>
            <person name="Trautwein-Schult A."/>
            <person name="Westhof E."/>
            <person name="Worch S."/>
            <person name="Dujon B."/>
            <person name="Souciet J.-L."/>
            <person name="Wincker P."/>
            <person name="Scholz U."/>
            <person name="Neuveglise N."/>
        </authorList>
    </citation>
    <scope>NUCLEOTIDE SEQUENCE</scope>
    <source>
        <strain evidence="5">LS3</strain>
    </source>
</reference>
<keyword evidence="1" id="KW-0677">Repeat</keyword>
<feature type="repeat" description="Pumilio" evidence="2">
    <location>
        <begin position="646"/>
        <end position="683"/>
    </location>
</feature>
<dbReference type="InterPro" id="IPR011989">
    <property type="entry name" value="ARM-like"/>
</dbReference>
<dbReference type="PANTHER" id="PTHR12537:SF13">
    <property type="entry name" value="PUMILIO HOMOLOGY DOMAIN FAMILY MEMBER 4"/>
    <property type="match status" value="1"/>
</dbReference>
<feature type="compositionally biased region" description="Low complexity" evidence="3">
    <location>
        <begin position="353"/>
        <end position="372"/>
    </location>
</feature>
<dbReference type="InterPro" id="IPR033712">
    <property type="entry name" value="Pumilio_RNA-bd"/>
</dbReference>
<dbReference type="InterPro" id="IPR016024">
    <property type="entry name" value="ARM-type_fold"/>
</dbReference>
<dbReference type="SMART" id="SM00025">
    <property type="entry name" value="Pumilio"/>
    <property type="match status" value="8"/>
</dbReference>
<dbReference type="GO" id="GO:0010608">
    <property type="term" value="P:post-transcriptional regulation of gene expression"/>
    <property type="evidence" value="ECO:0007669"/>
    <property type="project" value="TreeGrafter"/>
</dbReference>
<dbReference type="PROSITE" id="PS50303">
    <property type="entry name" value="PUM_HD"/>
    <property type="match status" value="1"/>
</dbReference>
<dbReference type="InterPro" id="IPR001313">
    <property type="entry name" value="Pumilio_RNA-bd_rpt"/>
</dbReference>
<dbReference type="GO" id="GO:0010629">
    <property type="term" value="P:negative regulation of gene expression"/>
    <property type="evidence" value="ECO:0007669"/>
    <property type="project" value="UniProtKB-ARBA"/>
</dbReference>
<evidence type="ECO:0000256" key="3">
    <source>
        <dbReference type="SAM" id="MobiDB-lite"/>
    </source>
</evidence>
<protein>
    <submittedName>
        <fullName evidence="5">ARAD1C41778p</fullName>
    </submittedName>
</protein>
<dbReference type="PANTHER" id="PTHR12537">
    <property type="entry name" value="RNA BINDING PROTEIN PUMILIO-RELATED"/>
    <property type="match status" value="1"/>
</dbReference>
<feature type="compositionally biased region" description="Polar residues" evidence="3">
    <location>
        <begin position="59"/>
        <end position="75"/>
    </location>
</feature>
<feature type="compositionally biased region" description="Low complexity" evidence="3">
    <location>
        <begin position="250"/>
        <end position="263"/>
    </location>
</feature>
<feature type="compositionally biased region" description="Pro residues" evidence="3">
    <location>
        <begin position="186"/>
        <end position="197"/>
    </location>
</feature>
<name>A0A060T4L6_BLAAD</name>
<feature type="compositionally biased region" description="Polar residues" evidence="3">
    <location>
        <begin position="289"/>
        <end position="302"/>
    </location>
</feature>
<dbReference type="GO" id="GO:0003729">
    <property type="term" value="F:mRNA binding"/>
    <property type="evidence" value="ECO:0007669"/>
    <property type="project" value="UniProtKB-ARBA"/>
</dbReference>
<feature type="region of interest" description="Disordered" evidence="3">
    <location>
        <begin position="353"/>
        <end position="384"/>
    </location>
</feature>
<feature type="compositionally biased region" description="Polar residues" evidence="3">
    <location>
        <begin position="122"/>
        <end position="132"/>
    </location>
</feature>
<dbReference type="GO" id="GO:0005737">
    <property type="term" value="C:cytoplasm"/>
    <property type="evidence" value="ECO:0007669"/>
    <property type="project" value="TreeGrafter"/>
</dbReference>
<feature type="region of interest" description="Disordered" evidence="3">
    <location>
        <begin position="1"/>
        <end position="234"/>
    </location>
</feature>